<dbReference type="AlphaFoldDB" id="A0A097IJN1"/>
<reference evidence="2 3" key="1">
    <citation type="submission" date="2013-09" db="EMBL/GenBank/DDBJ databases">
        <title>Complete genome sequence of Corynebacterium doosanense CAU 212(T) (=DSM 45436(T)), isolated from activated sludge.</title>
        <authorList>
            <person name="Schaffert L."/>
            <person name="Albersmeier A."/>
            <person name="Kalinowski J."/>
            <person name="Ruckert C."/>
        </authorList>
    </citation>
    <scope>NUCLEOTIDE SEQUENCE [LARGE SCALE GENOMIC DNA]</scope>
    <source>
        <strain evidence="2 3">CAU 212</strain>
    </source>
</reference>
<dbReference type="PROSITE" id="PS51257">
    <property type="entry name" value="PROKAR_LIPOPROTEIN"/>
    <property type="match status" value="1"/>
</dbReference>
<dbReference type="OrthoDB" id="4411665at2"/>
<accession>A0A097IJN1</accession>
<evidence type="ECO:0000313" key="2">
    <source>
        <dbReference type="EMBL" id="AIT62320.1"/>
    </source>
</evidence>
<evidence type="ECO:0008006" key="4">
    <source>
        <dbReference type="Google" id="ProtNLM"/>
    </source>
</evidence>
<proteinExistence type="predicted"/>
<protein>
    <recommendedName>
        <fullName evidence="4">Lipoprotein</fullName>
    </recommendedName>
</protein>
<name>A0A097IJN1_9CORY</name>
<keyword evidence="3" id="KW-1185">Reference proteome</keyword>
<organism evidence="2 3">
    <name type="scientific">Corynebacterium doosanense CAU 212 = DSM 45436</name>
    <dbReference type="NCBI Taxonomy" id="558173"/>
    <lineage>
        <taxon>Bacteria</taxon>
        <taxon>Bacillati</taxon>
        <taxon>Actinomycetota</taxon>
        <taxon>Actinomycetes</taxon>
        <taxon>Mycobacteriales</taxon>
        <taxon>Corynebacteriaceae</taxon>
        <taxon>Corynebacterium</taxon>
    </lineage>
</organism>
<dbReference type="RefSeq" id="WP_020384492.1">
    <property type="nucleotide sequence ID" value="NZ_AQUX01000001.1"/>
</dbReference>
<sequence>MSYRTASAATLCVCSLWVTGCGVDDERASLPQVTPITSSAESAPENRVDPETFRGPGDGHVFKYPSANGRARECFFDAEGATCLGVAGPDVPDISVPPFADQAPSAVSVSDTGVRYTLFEGVPPAQVTLERGQWFELGSVRCEVDEALDLTCSVGENSFRIDGDSGLISTEGVVVEH</sequence>
<gene>
    <name evidence="2" type="ORF">CDOO_11090</name>
</gene>
<dbReference type="HOGENOM" id="CLU_1515414_0_0_11"/>
<dbReference type="Proteomes" id="UP000029914">
    <property type="component" value="Chromosome"/>
</dbReference>
<dbReference type="eggNOG" id="ENOG5031IZW">
    <property type="taxonomic scope" value="Bacteria"/>
</dbReference>
<evidence type="ECO:0000313" key="3">
    <source>
        <dbReference type="Proteomes" id="UP000029914"/>
    </source>
</evidence>
<dbReference type="KEGG" id="cdo:CDOO_11090"/>
<dbReference type="EMBL" id="CP006764">
    <property type="protein sequence ID" value="AIT62320.1"/>
    <property type="molecule type" value="Genomic_DNA"/>
</dbReference>
<evidence type="ECO:0000256" key="1">
    <source>
        <dbReference type="SAM" id="MobiDB-lite"/>
    </source>
</evidence>
<feature type="region of interest" description="Disordered" evidence="1">
    <location>
        <begin position="33"/>
        <end position="55"/>
    </location>
</feature>